<dbReference type="AlphaFoldDB" id="A0A3A3GN94"/>
<sequence>MPVIKQKEKKDEKGSTKAKGSYVLSQEGEDYSVNVNFYLRKSGVNGTGKGYMVYAIFDRDKQVVYSYNKGFTVGADAIAGTASKDDSEESEIMGWDGKGTTVFKVEVEKDSSGIPTSAKDITDFIGSAISLDDLGSGGLIEAAGWIIEGI</sequence>
<organism evidence="1 2">
    <name type="scientific">Paenibacillus thiaminolyticus</name>
    <name type="common">Bacillus thiaminolyticus</name>
    <dbReference type="NCBI Taxonomy" id="49283"/>
    <lineage>
        <taxon>Bacteria</taxon>
        <taxon>Bacillati</taxon>
        <taxon>Bacillota</taxon>
        <taxon>Bacilli</taxon>
        <taxon>Bacillales</taxon>
        <taxon>Paenibacillaceae</taxon>
        <taxon>Paenibacillus</taxon>
    </lineage>
</organism>
<comment type="caution">
    <text evidence="1">The sequence shown here is derived from an EMBL/GenBank/DDBJ whole genome shotgun (WGS) entry which is preliminary data.</text>
</comment>
<evidence type="ECO:0000313" key="1">
    <source>
        <dbReference type="EMBL" id="RJG26694.1"/>
    </source>
</evidence>
<dbReference type="Proteomes" id="UP000266177">
    <property type="component" value="Unassembled WGS sequence"/>
</dbReference>
<name>A0A3A3GN94_PANTH</name>
<evidence type="ECO:0000313" key="2">
    <source>
        <dbReference type="Proteomes" id="UP000266177"/>
    </source>
</evidence>
<protein>
    <submittedName>
        <fullName evidence="1">Uncharacterized protein</fullName>
    </submittedName>
</protein>
<proteinExistence type="predicted"/>
<accession>A0A3A3GN94</accession>
<gene>
    <name evidence="1" type="ORF">DQX05_01285</name>
</gene>
<reference evidence="1 2" key="1">
    <citation type="submission" date="2018-09" db="EMBL/GenBank/DDBJ databases">
        <title>Paenibacillus SK2017-BO5.</title>
        <authorList>
            <person name="Piskunova J.V."/>
            <person name="Dubiley S.A."/>
            <person name="Severinov K.V."/>
        </authorList>
    </citation>
    <scope>NUCLEOTIDE SEQUENCE [LARGE SCALE GENOMIC DNA]</scope>
    <source>
        <strain evidence="1 2">BO5</strain>
    </source>
</reference>
<dbReference type="EMBL" id="QYZD01000001">
    <property type="protein sequence ID" value="RJG26694.1"/>
    <property type="molecule type" value="Genomic_DNA"/>
</dbReference>
<dbReference type="RefSeq" id="WP_119790187.1">
    <property type="nucleotide sequence ID" value="NZ_QYZD01000001.1"/>
</dbReference>